<evidence type="ECO:0000256" key="3">
    <source>
        <dbReference type="ARBA" id="ARBA00022792"/>
    </source>
</evidence>
<evidence type="ECO:0000313" key="8">
    <source>
        <dbReference type="Proteomes" id="UP001461498"/>
    </source>
</evidence>
<keyword evidence="8" id="KW-1185">Reference proteome</keyword>
<reference evidence="7 8" key="1">
    <citation type="submission" date="2022-12" db="EMBL/GenBank/DDBJ databases">
        <title>Chromosome-level genome assembly of true bugs.</title>
        <authorList>
            <person name="Ma L."/>
            <person name="Li H."/>
        </authorList>
    </citation>
    <scope>NUCLEOTIDE SEQUENCE [LARGE SCALE GENOMIC DNA]</scope>
    <source>
        <strain evidence="7">Lab_2022b</strain>
    </source>
</reference>
<feature type="transmembrane region" description="Helical" evidence="6">
    <location>
        <begin position="62"/>
        <end position="82"/>
    </location>
</feature>
<dbReference type="Proteomes" id="UP001461498">
    <property type="component" value="Unassembled WGS sequence"/>
</dbReference>
<evidence type="ECO:0000256" key="1">
    <source>
        <dbReference type="ARBA" id="ARBA00004273"/>
    </source>
</evidence>
<evidence type="ECO:0000256" key="2">
    <source>
        <dbReference type="ARBA" id="ARBA00009331"/>
    </source>
</evidence>
<gene>
    <name evidence="7" type="ORF">O3M35_001975</name>
</gene>
<comment type="subcellular location">
    <subcellularLocation>
        <location evidence="1">Mitochondrion inner membrane</location>
    </subcellularLocation>
</comment>
<keyword evidence="6" id="KW-0812">Transmembrane</keyword>
<dbReference type="GO" id="GO:0006123">
    <property type="term" value="P:mitochondrial electron transport, cytochrome c to oxygen"/>
    <property type="evidence" value="ECO:0007669"/>
    <property type="project" value="InterPro"/>
</dbReference>
<evidence type="ECO:0000256" key="4">
    <source>
        <dbReference type="ARBA" id="ARBA00023128"/>
    </source>
</evidence>
<name>A0AAW1CQU0_9HEMI</name>
<accession>A0AAW1CQU0</accession>
<evidence type="ECO:0000313" key="7">
    <source>
        <dbReference type="EMBL" id="KAK9500777.1"/>
    </source>
</evidence>
<keyword evidence="5 6" id="KW-0472">Membrane</keyword>
<dbReference type="AlphaFoldDB" id="A0AAW1CQU0"/>
<proteinExistence type="inferred from homology"/>
<dbReference type="Gene3D" id="4.10.91.10">
    <property type="entry name" value="Cytochrome c oxidase, subunit VIIa"/>
    <property type="match status" value="1"/>
</dbReference>
<evidence type="ECO:0000256" key="5">
    <source>
        <dbReference type="ARBA" id="ARBA00023136"/>
    </source>
</evidence>
<keyword evidence="3" id="KW-0999">Mitochondrion inner membrane</keyword>
<organism evidence="7 8">
    <name type="scientific">Rhynocoris fuscipes</name>
    <dbReference type="NCBI Taxonomy" id="488301"/>
    <lineage>
        <taxon>Eukaryota</taxon>
        <taxon>Metazoa</taxon>
        <taxon>Ecdysozoa</taxon>
        <taxon>Arthropoda</taxon>
        <taxon>Hexapoda</taxon>
        <taxon>Insecta</taxon>
        <taxon>Pterygota</taxon>
        <taxon>Neoptera</taxon>
        <taxon>Paraneoptera</taxon>
        <taxon>Hemiptera</taxon>
        <taxon>Heteroptera</taxon>
        <taxon>Panheteroptera</taxon>
        <taxon>Cimicomorpha</taxon>
        <taxon>Reduviidae</taxon>
        <taxon>Harpactorinae</taxon>
        <taxon>Harpactorini</taxon>
        <taxon>Rhynocoris</taxon>
    </lineage>
</organism>
<dbReference type="EMBL" id="JAPXFL010000010">
    <property type="protein sequence ID" value="KAK9500777.1"/>
    <property type="molecule type" value="Genomic_DNA"/>
</dbReference>
<evidence type="ECO:0000256" key="6">
    <source>
        <dbReference type="SAM" id="Phobius"/>
    </source>
</evidence>
<sequence>MSQITRLFRIGLRNSFAISRRYKATDQCEPSSSWKRLKRIQEKYSEETGCPIHLISGTKDKLLFRTTMLLSIIGLIMSLFQLTKYFILPQ</sequence>
<dbReference type="InterPro" id="IPR036539">
    <property type="entry name" value="Cyt_c_oxidase_su7a_sf"/>
</dbReference>
<protein>
    <submittedName>
        <fullName evidence="7">Uncharacterized protein</fullName>
    </submittedName>
</protein>
<keyword evidence="6" id="KW-1133">Transmembrane helix</keyword>
<keyword evidence="4" id="KW-0496">Mitochondrion</keyword>
<dbReference type="GO" id="GO:0045277">
    <property type="term" value="C:respiratory chain complex IV"/>
    <property type="evidence" value="ECO:0007669"/>
    <property type="project" value="InterPro"/>
</dbReference>
<comment type="similarity">
    <text evidence="2">Belongs to the cytochrome c oxidase VIIa family.</text>
</comment>
<comment type="caution">
    <text evidence="7">The sequence shown here is derived from an EMBL/GenBank/DDBJ whole genome shotgun (WGS) entry which is preliminary data.</text>
</comment>
<dbReference type="GO" id="GO:0005743">
    <property type="term" value="C:mitochondrial inner membrane"/>
    <property type="evidence" value="ECO:0007669"/>
    <property type="project" value="UniProtKB-SubCell"/>
</dbReference>
<dbReference type="SUPFAM" id="SSF81419">
    <property type="entry name" value="Mitochondrial cytochrome c oxidase subunit VIIa"/>
    <property type="match status" value="1"/>
</dbReference>